<dbReference type="GO" id="GO:0006629">
    <property type="term" value="P:lipid metabolic process"/>
    <property type="evidence" value="ECO:0007669"/>
    <property type="project" value="InterPro"/>
</dbReference>
<dbReference type="AlphaFoldDB" id="A0AAV2PI15"/>
<feature type="non-terminal residue" evidence="1">
    <location>
        <position position="1"/>
    </location>
</feature>
<evidence type="ECO:0000313" key="2">
    <source>
        <dbReference type="Proteomes" id="UP001497623"/>
    </source>
</evidence>
<dbReference type="SUPFAM" id="SSF51695">
    <property type="entry name" value="PLC-like phosphodiesterases"/>
    <property type="match status" value="1"/>
</dbReference>
<evidence type="ECO:0008006" key="3">
    <source>
        <dbReference type="Google" id="ProtNLM"/>
    </source>
</evidence>
<dbReference type="Proteomes" id="UP001497623">
    <property type="component" value="Unassembled WGS sequence"/>
</dbReference>
<evidence type="ECO:0000313" key="1">
    <source>
        <dbReference type="EMBL" id="CAL4059194.1"/>
    </source>
</evidence>
<name>A0AAV2PI15_MEGNR</name>
<protein>
    <recommendedName>
        <fullName evidence="3">Glycerophosphodiester phosphodiesterase</fullName>
    </recommendedName>
</protein>
<organism evidence="1 2">
    <name type="scientific">Meganyctiphanes norvegica</name>
    <name type="common">Northern krill</name>
    <name type="synonym">Thysanopoda norvegica</name>
    <dbReference type="NCBI Taxonomy" id="48144"/>
    <lineage>
        <taxon>Eukaryota</taxon>
        <taxon>Metazoa</taxon>
        <taxon>Ecdysozoa</taxon>
        <taxon>Arthropoda</taxon>
        <taxon>Crustacea</taxon>
        <taxon>Multicrustacea</taxon>
        <taxon>Malacostraca</taxon>
        <taxon>Eumalacostraca</taxon>
        <taxon>Eucarida</taxon>
        <taxon>Euphausiacea</taxon>
        <taxon>Euphausiidae</taxon>
        <taxon>Meganyctiphanes</taxon>
    </lineage>
</organism>
<dbReference type="GO" id="GO:0008081">
    <property type="term" value="F:phosphoric diester hydrolase activity"/>
    <property type="evidence" value="ECO:0007669"/>
    <property type="project" value="InterPro"/>
</dbReference>
<sequence>GNLCDCLCYELTFANKTGNVCSIPNVCTRSTPPDEWLSILLGFPSLSMIYIDSKTNSLSVDVQRLAGPKVIRMVESNLFDKGFKGNVVIGSKLEKQYLEAVATQAHKSVYASRIFLTYDEGKTDPTSKLDFFKTLSHPNVLYSSGTSGCIQIFPFFHMNIALAAEYRNKGMFSNIHVWTVDSTSVIERYYNAGARGFITNNVAGVAKWAKLKGIPLAQPGDATFKNFVI</sequence>
<gene>
    <name evidence="1" type="ORF">MNOR_LOCUS412</name>
</gene>
<proteinExistence type="predicted"/>
<dbReference type="EMBL" id="CAXKWB010000090">
    <property type="protein sequence ID" value="CAL4059194.1"/>
    <property type="molecule type" value="Genomic_DNA"/>
</dbReference>
<dbReference type="Gene3D" id="3.20.20.190">
    <property type="entry name" value="Phosphatidylinositol (PI) phosphodiesterase"/>
    <property type="match status" value="1"/>
</dbReference>
<comment type="caution">
    <text evidence="1">The sequence shown here is derived from an EMBL/GenBank/DDBJ whole genome shotgun (WGS) entry which is preliminary data.</text>
</comment>
<dbReference type="InterPro" id="IPR017946">
    <property type="entry name" value="PLC-like_Pdiesterase_TIM-brl"/>
</dbReference>
<accession>A0AAV2PI15</accession>
<reference evidence="1 2" key="1">
    <citation type="submission" date="2024-05" db="EMBL/GenBank/DDBJ databases">
        <authorList>
            <person name="Wallberg A."/>
        </authorList>
    </citation>
    <scope>NUCLEOTIDE SEQUENCE [LARGE SCALE GENOMIC DNA]</scope>
</reference>
<keyword evidence="2" id="KW-1185">Reference proteome</keyword>